<organism evidence="1 2">
    <name type="scientific">Parasedimentitalea marina</name>
    <dbReference type="NCBI Taxonomy" id="2483033"/>
    <lineage>
        <taxon>Bacteria</taxon>
        <taxon>Pseudomonadati</taxon>
        <taxon>Pseudomonadota</taxon>
        <taxon>Alphaproteobacteria</taxon>
        <taxon>Rhodobacterales</taxon>
        <taxon>Paracoccaceae</taxon>
        <taxon>Parasedimentitalea</taxon>
    </lineage>
</organism>
<sequence>MGSNQDFAKVAICVLLPLVLIASNDRFQPMADLSPEIRATAFHMKEGRNADVNCVKRRINCEKAK</sequence>
<dbReference type="AlphaFoldDB" id="A0A3T0N3Y3"/>
<reference evidence="1 2" key="1">
    <citation type="submission" date="2018-10" db="EMBL/GenBank/DDBJ databases">
        <title>Parasedimentitalea marina sp. nov., a psychrophilic bacterium isolated from deep seawater of the New Britain Trench.</title>
        <authorList>
            <person name="Cao J."/>
        </authorList>
    </citation>
    <scope>NUCLEOTIDE SEQUENCE [LARGE SCALE GENOMIC DNA]</scope>
    <source>
        <strain evidence="1 2">W43</strain>
    </source>
</reference>
<dbReference type="Proteomes" id="UP000283063">
    <property type="component" value="Chromosome"/>
</dbReference>
<dbReference type="KEGG" id="sedi:EBB79_12940"/>
<name>A0A3T0N3Y3_9RHOB</name>
<evidence type="ECO:0000313" key="2">
    <source>
        <dbReference type="Proteomes" id="UP000283063"/>
    </source>
</evidence>
<dbReference type="EMBL" id="CP033219">
    <property type="protein sequence ID" value="AZV78692.1"/>
    <property type="molecule type" value="Genomic_DNA"/>
</dbReference>
<protein>
    <submittedName>
        <fullName evidence="1">Uncharacterized protein</fullName>
    </submittedName>
</protein>
<gene>
    <name evidence="1" type="ORF">EBB79_12940</name>
</gene>
<evidence type="ECO:0000313" key="1">
    <source>
        <dbReference type="EMBL" id="AZV78692.1"/>
    </source>
</evidence>
<accession>A0A3T0N3Y3</accession>
<keyword evidence="2" id="KW-1185">Reference proteome</keyword>
<proteinExistence type="predicted"/>